<evidence type="ECO:0000313" key="12">
    <source>
        <dbReference type="EnsemblMetazoa" id="HelroP184737"/>
    </source>
</evidence>
<reference evidence="11 13" key="2">
    <citation type="journal article" date="2013" name="Nature">
        <title>Insights into bilaterian evolution from three spiralian genomes.</title>
        <authorList>
            <person name="Simakov O."/>
            <person name="Marletaz F."/>
            <person name="Cho S.J."/>
            <person name="Edsinger-Gonzales E."/>
            <person name="Havlak P."/>
            <person name="Hellsten U."/>
            <person name="Kuo D.H."/>
            <person name="Larsson T."/>
            <person name="Lv J."/>
            <person name="Arendt D."/>
            <person name="Savage R."/>
            <person name="Osoegawa K."/>
            <person name="de Jong P."/>
            <person name="Grimwood J."/>
            <person name="Chapman J.A."/>
            <person name="Shapiro H."/>
            <person name="Aerts A."/>
            <person name="Otillar R.P."/>
            <person name="Terry A.Y."/>
            <person name="Boore J.L."/>
            <person name="Grigoriev I.V."/>
            <person name="Lindberg D.R."/>
            <person name="Seaver E.C."/>
            <person name="Weisblat D.A."/>
            <person name="Putnam N.H."/>
            <person name="Rokhsar D.S."/>
        </authorList>
    </citation>
    <scope>NUCLEOTIDE SEQUENCE</scope>
</reference>
<dbReference type="GO" id="GO:0005737">
    <property type="term" value="C:cytoplasm"/>
    <property type="evidence" value="ECO:0007669"/>
    <property type="project" value="UniProtKB-SubCell"/>
</dbReference>
<name>T1FLW4_HELRO</name>
<evidence type="ECO:0000256" key="1">
    <source>
        <dbReference type="ARBA" id="ARBA00003975"/>
    </source>
</evidence>
<evidence type="ECO:0000256" key="7">
    <source>
        <dbReference type="ARBA" id="ARBA00022490"/>
    </source>
</evidence>
<dbReference type="STRING" id="6412.T1FLW4"/>
<evidence type="ECO:0000313" key="11">
    <source>
        <dbReference type="EMBL" id="ESO01462.1"/>
    </source>
</evidence>
<dbReference type="PANTHER" id="PTHR13403:SF6">
    <property type="entry name" value="SNURPORTIN-1"/>
    <property type="match status" value="1"/>
</dbReference>
<dbReference type="SUPFAM" id="SSF56091">
    <property type="entry name" value="DNA ligase/mRNA capping enzyme, catalytic domain"/>
    <property type="match status" value="1"/>
</dbReference>
<dbReference type="AlphaFoldDB" id="T1FLW4"/>
<dbReference type="eggNOG" id="KOG3132">
    <property type="taxonomic scope" value="Eukaryota"/>
</dbReference>
<dbReference type="Pfam" id="PF21974">
    <property type="entry name" value="SPN1_m3Gcap_bd"/>
    <property type="match status" value="1"/>
</dbReference>
<dbReference type="PANTHER" id="PTHR13403">
    <property type="entry name" value="SNURPORTIN1 RNUT1 PROTEIN RNA, U TRANSPORTER 1"/>
    <property type="match status" value="1"/>
</dbReference>
<dbReference type="EMBL" id="KB096781">
    <property type="protein sequence ID" value="ESO01462.1"/>
    <property type="molecule type" value="Genomic_DNA"/>
</dbReference>
<comment type="function">
    <text evidence="1">Functions as an U snRNP-specific nuclear import adapter. Involved in the trimethylguanosine (m3G)-cap-dependent nuclear import of U snRNPs. Binds specifically to the terminal m3G-cap U snRNAs.</text>
</comment>
<evidence type="ECO:0000256" key="3">
    <source>
        <dbReference type="ARBA" id="ARBA00004496"/>
    </source>
</evidence>
<comment type="similarity">
    <text evidence="4">Belongs to the snurportin family.</text>
</comment>
<dbReference type="HOGENOM" id="CLU_1654028_0_0_1"/>
<keyword evidence="7" id="KW-0963">Cytoplasm</keyword>
<proteinExistence type="inferred from homology"/>
<evidence type="ECO:0000256" key="5">
    <source>
        <dbReference type="ARBA" id="ARBA00016034"/>
    </source>
</evidence>
<evidence type="ECO:0000313" key="13">
    <source>
        <dbReference type="Proteomes" id="UP000015101"/>
    </source>
</evidence>
<dbReference type="InterPro" id="IPR047857">
    <property type="entry name" value="Snurportin1_C"/>
</dbReference>
<reference evidence="12" key="3">
    <citation type="submission" date="2015-06" db="UniProtKB">
        <authorList>
            <consortium name="EnsemblMetazoa"/>
        </authorList>
    </citation>
    <scope>IDENTIFICATION</scope>
</reference>
<keyword evidence="13" id="KW-1185">Reference proteome</keyword>
<organism evidence="12 13">
    <name type="scientific">Helobdella robusta</name>
    <name type="common">Californian leech</name>
    <dbReference type="NCBI Taxonomy" id="6412"/>
    <lineage>
        <taxon>Eukaryota</taxon>
        <taxon>Metazoa</taxon>
        <taxon>Spiralia</taxon>
        <taxon>Lophotrochozoa</taxon>
        <taxon>Annelida</taxon>
        <taxon>Clitellata</taxon>
        <taxon>Hirudinea</taxon>
        <taxon>Rhynchobdellida</taxon>
        <taxon>Glossiphoniidae</taxon>
        <taxon>Helobdella</taxon>
    </lineage>
</organism>
<evidence type="ECO:0000256" key="9">
    <source>
        <dbReference type="ARBA" id="ARBA00023242"/>
    </source>
</evidence>
<feature type="domain" description="Snurportin-1 m3G cap-binding" evidence="10">
    <location>
        <begin position="2"/>
        <end position="137"/>
    </location>
</feature>
<dbReference type="OrthoDB" id="10003593at2759"/>
<evidence type="ECO:0000256" key="8">
    <source>
        <dbReference type="ARBA" id="ARBA00022884"/>
    </source>
</evidence>
<dbReference type="Proteomes" id="UP000015101">
    <property type="component" value="Unassembled WGS sequence"/>
</dbReference>
<keyword evidence="9" id="KW-0539">Nucleus</keyword>
<dbReference type="Gene3D" id="3.30.470.30">
    <property type="entry name" value="DNA ligase/mRNA capping enzyme"/>
    <property type="match status" value="1"/>
</dbReference>
<keyword evidence="6" id="KW-0813">Transport</keyword>
<keyword evidence="8" id="KW-0694">RNA-binding</keyword>
<reference evidence="13" key="1">
    <citation type="submission" date="2012-12" db="EMBL/GenBank/DDBJ databases">
        <authorList>
            <person name="Hellsten U."/>
            <person name="Grimwood J."/>
            <person name="Chapman J.A."/>
            <person name="Shapiro H."/>
            <person name="Aerts A."/>
            <person name="Otillar R.P."/>
            <person name="Terry A.Y."/>
            <person name="Boore J.L."/>
            <person name="Simakov O."/>
            <person name="Marletaz F."/>
            <person name="Cho S.-J."/>
            <person name="Edsinger-Gonzales E."/>
            <person name="Havlak P."/>
            <person name="Kuo D.-H."/>
            <person name="Larsson T."/>
            <person name="Lv J."/>
            <person name="Arendt D."/>
            <person name="Savage R."/>
            <person name="Osoegawa K."/>
            <person name="de Jong P."/>
            <person name="Lindberg D.R."/>
            <person name="Seaver E.C."/>
            <person name="Weisblat D.A."/>
            <person name="Putnam N.H."/>
            <person name="Grigoriev I.V."/>
            <person name="Rokhsar D.S."/>
        </authorList>
    </citation>
    <scope>NUCLEOTIDE SEQUENCE</scope>
</reference>
<sequence>MKRFQSTLPNGSRGSRASSNSDYCILDCLYNVEGWTFYVLDILCWKGYSIVDCDTEFRHFWLQTKLDPSELDRPTSVNGFHKFIPLHRLPPTELPSLLGNVNEYVKQVLQREYAVDGLLFYHNAAKYTPGSTPLVCWAPLDQLGNLFLGQRPVANDTEMS</sequence>
<evidence type="ECO:0000256" key="4">
    <source>
        <dbReference type="ARBA" id="ARBA00007540"/>
    </source>
</evidence>
<protein>
    <recommendedName>
        <fullName evidence="5">Snurportin-1</fullName>
    </recommendedName>
</protein>
<evidence type="ECO:0000256" key="2">
    <source>
        <dbReference type="ARBA" id="ARBA00004123"/>
    </source>
</evidence>
<dbReference type="GO" id="GO:0005634">
    <property type="term" value="C:nucleus"/>
    <property type="evidence" value="ECO:0007669"/>
    <property type="project" value="UniProtKB-SubCell"/>
</dbReference>
<dbReference type="KEGG" id="hro:HELRODRAFT_184737"/>
<dbReference type="RefSeq" id="XP_009020440.1">
    <property type="nucleotide sequence ID" value="XM_009022192.1"/>
</dbReference>
<dbReference type="InParanoid" id="T1FLW4"/>
<dbReference type="GO" id="GO:0061015">
    <property type="term" value="P:snRNA import into nucleus"/>
    <property type="evidence" value="ECO:0007669"/>
    <property type="project" value="InterPro"/>
</dbReference>
<dbReference type="GeneID" id="20209813"/>
<dbReference type="InterPro" id="IPR017336">
    <property type="entry name" value="Snurportin-1"/>
</dbReference>
<dbReference type="GO" id="GO:0003723">
    <property type="term" value="F:RNA binding"/>
    <property type="evidence" value="ECO:0007669"/>
    <property type="project" value="UniProtKB-KW"/>
</dbReference>
<comment type="subcellular location">
    <subcellularLocation>
        <location evidence="3">Cytoplasm</location>
    </subcellularLocation>
    <subcellularLocation>
        <location evidence="2">Nucleus</location>
    </subcellularLocation>
</comment>
<dbReference type="CTD" id="20209813"/>
<accession>T1FLW4</accession>
<evidence type="ECO:0000259" key="10">
    <source>
        <dbReference type="Pfam" id="PF21974"/>
    </source>
</evidence>
<gene>
    <name evidence="12" type="primary">20209813</name>
    <name evidence="11" type="ORF">HELRODRAFT_184737</name>
</gene>
<evidence type="ECO:0000256" key="6">
    <source>
        <dbReference type="ARBA" id="ARBA00022448"/>
    </source>
</evidence>
<dbReference type="EnsemblMetazoa" id="HelroT184737">
    <property type="protein sequence ID" value="HelroP184737"/>
    <property type="gene ID" value="HelroG184737"/>
</dbReference>
<dbReference type="EMBL" id="AMQM01011752">
    <property type="status" value="NOT_ANNOTATED_CDS"/>
    <property type="molecule type" value="Genomic_DNA"/>
</dbReference>